<evidence type="ECO:0000256" key="2">
    <source>
        <dbReference type="SAM" id="Phobius"/>
    </source>
</evidence>
<keyword evidence="5" id="KW-1185">Reference proteome</keyword>
<sequence length="287" mass="30566">MRFSTTALLALPLLASAAESPFEQYKAKFQNFLGSLGASTGSGQKAADAAAAAVPNAATAKAAKASKKVVEPKPIATLTLDGWKDTLYGPVKVEASLPEEWLVLVTGRNKTCFGHCDKIDKAFAESATSFASLPASQSPHLASVNCDDEPVLCNSWSANTGALWLFELLPAPAPVEIHTRRMNLTTVTTQDILDAYKAADRKEAGWHHYDPNGFLHPFEGKLAKLGLSVPFGYFFWALNAIPSWGMMLLVSFLSRTMMNRRTEGMGRPAGAPGAGAPRAAAPGDARS</sequence>
<keyword evidence="3" id="KW-0732">Signal</keyword>
<proteinExistence type="predicted"/>
<feature type="compositionally biased region" description="Low complexity" evidence="1">
    <location>
        <begin position="266"/>
        <end position="287"/>
    </location>
</feature>
<dbReference type="EMBL" id="JAHCVI010000001">
    <property type="protein sequence ID" value="KAG7294379.1"/>
    <property type="molecule type" value="Genomic_DNA"/>
</dbReference>
<keyword evidence="2" id="KW-1133">Transmembrane helix</keyword>
<gene>
    <name evidence="4" type="ORF">NEMBOFW57_004450</name>
</gene>
<dbReference type="Proteomes" id="UP001197093">
    <property type="component" value="Unassembled WGS sequence"/>
</dbReference>
<feature type="transmembrane region" description="Helical" evidence="2">
    <location>
        <begin position="233"/>
        <end position="253"/>
    </location>
</feature>
<feature type="signal peptide" evidence="3">
    <location>
        <begin position="1"/>
        <end position="17"/>
    </location>
</feature>
<evidence type="ECO:0000313" key="5">
    <source>
        <dbReference type="Proteomes" id="UP001197093"/>
    </source>
</evidence>
<dbReference type="AlphaFoldDB" id="A0AAD4I0H2"/>
<feature type="chain" id="PRO_5042204503" description="Peptidyl-tRNA hydrolase" evidence="3">
    <location>
        <begin position="18"/>
        <end position="287"/>
    </location>
</feature>
<accession>A0AAD4I0H2</accession>
<organism evidence="4 5">
    <name type="scientific">Staphylotrichum longicolle</name>
    <dbReference type="NCBI Taxonomy" id="669026"/>
    <lineage>
        <taxon>Eukaryota</taxon>
        <taxon>Fungi</taxon>
        <taxon>Dikarya</taxon>
        <taxon>Ascomycota</taxon>
        <taxon>Pezizomycotina</taxon>
        <taxon>Sordariomycetes</taxon>
        <taxon>Sordariomycetidae</taxon>
        <taxon>Sordariales</taxon>
        <taxon>Chaetomiaceae</taxon>
        <taxon>Staphylotrichum</taxon>
    </lineage>
</organism>
<keyword evidence="2" id="KW-0472">Membrane</keyword>
<evidence type="ECO:0000256" key="3">
    <source>
        <dbReference type="SAM" id="SignalP"/>
    </source>
</evidence>
<evidence type="ECO:0000313" key="4">
    <source>
        <dbReference type="EMBL" id="KAG7294379.1"/>
    </source>
</evidence>
<protein>
    <recommendedName>
        <fullName evidence="6">Peptidyl-tRNA hydrolase</fullName>
    </recommendedName>
</protein>
<keyword evidence="2" id="KW-0812">Transmembrane</keyword>
<feature type="region of interest" description="Disordered" evidence="1">
    <location>
        <begin position="263"/>
        <end position="287"/>
    </location>
</feature>
<evidence type="ECO:0000256" key="1">
    <source>
        <dbReference type="SAM" id="MobiDB-lite"/>
    </source>
</evidence>
<reference evidence="4" key="1">
    <citation type="submission" date="2023-02" db="EMBL/GenBank/DDBJ databases">
        <authorList>
            <person name="Palmer J.M."/>
        </authorList>
    </citation>
    <scope>NUCLEOTIDE SEQUENCE</scope>
    <source>
        <strain evidence="4">FW57</strain>
    </source>
</reference>
<name>A0AAD4I0H2_9PEZI</name>
<comment type="caution">
    <text evidence="4">The sequence shown here is derived from an EMBL/GenBank/DDBJ whole genome shotgun (WGS) entry which is preliminary data.</text>
</comment>
<evidence type="ECO:0008006" key="6">
    <source>
        <dbReference type="Google" id="ProtNLM"/>
    </source>
</evidence>